<sequence length="321" mass="37671">MFDKKPMVVKPWRPDIKFDKQVVDKIPVWIRLMNLDIKYWGQNAVTKIAGMKGNRLKADRATTQKQRLQFARILVKVEPDKMYPDMVMFGNECGVIIEQEVIYEWKPVFCKACGNFGHDIRECRKQLRQDKAREEINKETGNNNTNGYKEKEKPEEQQHNEAKDITPIENGSNKDKNNGMNDGEERSKESQLEPQGNGNKSGKLNKDKFVEVEKQEDESMKKLVECQEKIQKDPRKEMLGKEEKKLTKQYIYWKEAKINYLHQKRKVQWLKYGDMNTSYFHSVIKAKRAASRIFTIQSMQGETVQSIDAVADAFREFHIQV</sequence>
<keyword evidence="2" id="KW-1185">Reference proteome</keyword>
<feature type="compositionally biased region" description="Polar residues" evidence="1">
    <location>
        <begin position="192"/>
        <end position="202"/>
    </location>
</feature>
<protein>
    <submittedName>
        <fullName evidence="3">Uncharacterized protein LOC104228913</fullName>
    </submittedName>
</protein>
<name>A0A1U7WMF5_NICSY</name>
<evidence type="ECO:0000256" key="1">
    <source>
        <dbReference type="SAM" id="MobiDB-lite"/>
    </source>
</evidence>
<organism evidence="2 3">
    <name type="scientific">Nicotiana sylvestris</name>
    <name type="common">Wood tobacco</name>
    <name type="synonym">South American tobacco</name>
    <dbReference type="NCBI Taxonomy" id="4096"/>
    <lineage>
        <taxon>Eukaryota</taxon>
        <taxon>Viridiplantae</taxon>
        <taxon>Streptophyta</taxon>
        <taxon>Embryophyta</taxon>
        <taxon>Tracheophyta</taxon>
        <taxon>Spermatophyta</taxon>
        <taxon>Magnoliopsida</taxon>
        <taxon>eudicotyledons</taxon>
        <taxon>Gunneridae</taxon>
        <taxon>Pentapetalae</taxon>
        <taxon>asterids</taxon>
        <taxon>lamiids</taxon>
        <taxon>Solanales</taxon>
        <taxon>Solanaceae</taxon>
        <taxon>Nicotianoideae</taxon>
        <taxon>Nicotianeae</taxon>
        <taxon>Nicotiana</taxon>
    </lineage>
</organism>
<dbReference type="eggNOG" id="KOG1075">
    <property type="taxonomic scope" value="Eukaryota"/>
</dbReference>
<evidence type="ECO:0000313" key="2">
    <source>
        <dbReference type="Proteomes" id="UP000189701"/>
    </source>
</evidence>
<reference evidence="2" key="1">
    <citation type="journal article" date="2013" name="Genome Biol.">
        <title>Reference genomes and transcriptomes of Nicotiana sylvestris and Nicotiana tomentosiformis.</title>
        <authorList>
            <person name="Sierro N."/>
            <person name="Battey J.N."/>
            <person name="Ouadi S."/>
            <person name="Bovet L."/>
            <person name="Goepfert S."/>
            <person name="Bakaher N."/>
            <person name="Peitsch M.C."/>
            <person name="Ivanov N.V."/>
        </authorList>
    </citation>
    <scope>NUCLEOTIDE SEQUENCE [LARGE SCALE GENOMIC DNA]</scope>
</reference>
<dbReference type="GeneID" id="104228913"/>
<dbReference type="OrthoDB" id="851886at2759"/>
<dbReference type="PANTHER" id="PTHR31286">
    <property type="entry name" value="GLYCINE-RICH CELL WALL STRUCTURAL PROTEIN 1.8-LIKE"/>
    <property type="match status" value="1"/>
</dbReference>
<dbReference type="PANTHER" id="PTHR31286:SF165">
    <property type="entry name" value="DUF4283 DOMAIN-CONTAINING PROTEIN"/>
    <property type="match status" value="1"/>
</dbReference>
<accession>A0A1U7WMF5</accession>
<feature type="compositionally biased region" description="Basic and acidic residues" evidence="1">
    <location>
        <begin position="148"/>
        <end position="191"/>
    </location>
</feature>
<evidence type="ECO:0000313" key="3">
    <source>
        <dbReference type="RefSeq" id="XP_009779768.1"/>
    </source>
</evidence>
<dbReference type="Proteomes" id="UP000189701">
    <property type="component" value="Unplaced"/>
</dbReference>
<proteinExistence type="predicted"/>
<reference evidence="3" key="2">
    <citation type="submission" date="2025-08" db="UniProtKB">
        <authorList>
            <consortium name="RefSeq"/>
        </authorList>
    </citation>
    <scope>IDENTIFICATION</scope>
    <source>
        <tissue evidence="3">Leaf</tissue>
    </source>
</reference>
<gene>
    <name evidence="3" type="primary">LOC104228913</name>
</gene>
<dbReference type="KEGG" id="nsy:104228913"/>
<feature type="region of interest" description="Disordered" evidence="1">
    <location>
        <begin position="134"/>
        <end position="207"/>
    </location>
</feature>
<dbReference type="AlphaFoldDB" id="A0A1U7WMF5"/>
<dbReference type="RefSeq" id="XP_009779768.1">
    <property type="nucleotide sequence ID" value="XM_009781466.1"/>
</dbReference>
<dbReference type="InterPro" id="IPR040256">
    <property type="entry name" value="At4g02000-like"/>
</dbReference>